<dbReference type="EMBL" id="GBRH01258549">
    <property type="protein sequence ID" value="JAD39346.1"/>
    <property type="molecule type" value="Transcribed_RNA"/>
</dbReference>
<organism evidence="1">
    <name type="scientific">Arundo donax</name>
    <name type="common">Giant reed</name>
    <name type="synonym">Donax arundinaceus</name>
    <dbReference type="NCBI Taxonomy" id="35708"/>
    <lineage>
        <taxon>Eukaryota</taxon>
        <taxon>Viridiplantae</taxon>
        <taxon>Streptophyta</taxon>
        <taxon>Embryophyta</taxon>
        <taxon>Tracheophyta</taxon>
        <taxon>Spermatophyta</taxon>
        <taxon>Magnoliopsida</taxon>
        <taxon>Liliopsida</taxon>
        <taxon>Poales</taxon>
        <taxon>Poaceae</taxon>
        <taxon>PACMAD clade</taxon>
        <taxon>Arundinoideae</taxon>
        <taxon>Arundineae</taxon>
        <taxon>Arundo</taxon>
    </lineage>
</organism>
<evidence type="ECO:0000313" key="1">
    <source>
        <dbReference type="EMBL" id="JAD39346.1"/>
    </source>
</evidence>
<proteinExistence type="predicted"/>
<sequence>MLKNQNYETEKPADLKVNYSSTFVVLNKTCIVQLDTDRKFLLIQKKGSSYSSTNWDSHQNFRV</sequence>
<accession>A0A0A8ZKL3</accession>
<reference evidence="1" key="1">
    <citation type="submission" date="2014-09" db="EMBL/GenBank/DDBJ databases">
        <authorList>
            <person name="Magalhaes I.L.F."/>
            <person name="Oliveira U."/>
            <person name="Santos F.R."/>
            <person name="Vidigal T.H.D.A."/>
            <person name="Brescovit A.D."/>
            <person name="Santos A.J."/>
        </authorList>
    </citation>
    <scope>NUCLEOTIDE SEQUENCE</scope>
    <source>
        <tissue evidence="1">Shoot tissue taken approximately 20 cm above the soil surface</tissue>
    </source>
</reference>
<dbReference type="AlphaFoldDB" id="A0A0A8ZKL3"/>
<protein>
    <submittedName>
        <fullName evidence="1">Uncharacterized protein</fullName>
    </submittedName>
</protein>
<name>A0A0A8ZKL3_ARUDO</name>
<reference evidence="1" key="2">
    <citation type="journal article" date="2015" name="Data Brief">
        <title>Shoot transcriptome of the giant reed, Arundo donax.</title>
        <authorList>
            <person name="Barrero R.A."/>
            <person name="Guerrero F.D."/>
            <person name="Moolhuijzen P."/>
            <person name="Goolsby J.A."/>
            <person name="Tidwell J."/>
            <person name="Bellgard S.E."/>
            <person name="Bellgard M.I."/>
        </authorList>
    </citation>
    <scope>NUCLEOTIDE SEQUENCE</scope>
    <source>
        <tissue evidence="1">Shoot tissue taken approximately 20 cm above the soil surface</tissue>
    </source>
</reference>